<evidence type="ECO:0000313" key="2">
    <source>
        <dbReference type="EMBL" id="QGZ99265.1"/>
    </source>
</evidence>
<accession>A0A857DG99</accession>
<dbReference type="InterPro" id="IPR035919">
    <property type="entry name" value="EAL_sf"/>
</dbReference>
<dbReference type="Gene3D" id="3.20.20.450">
    <property type="entry name" value="EAL domain"/>
    <property type="match status" value="1"/>
</dbReference>
<dbReference type="CDD" id="cd01948">
    <property type="entry name" value="EAL"/>
    <property type="match status" value="1"/>
</dbReference>
<dbReference type="PANTHER" id="PTHR33121:SF76">
    <property type="entry name" value="SIGNALING PROTEIN"/>
    <property type="match status" value="1"/>
</dbReference>
<protein>
    <submittedName>
        <fullName evidence="2">EAL domain-containing protein</fullName>
    </submittedName>
</protein>
<dbReference type="GO" id="GO:0071111">
    <property type="term" value="F:cyclic-guanylate-specific phosphodiesterase activity"/>
    <property type="evidence" value="ECO:0007669"/>
    <property type="project" value="InterPro"/>
</dbReference>
<dbReference type="SUPFAM" id="SSF141868">
    <property type="entry name" value="EAL domain-like"/>
    <property type="match status" value="1"/>
</dbReference>
<evidence type="ECO:0000259" key="1">
    <source>
        <dbReference type="PROSITE" id="PS50883"/>
    </source>
</evidence>
<reference evidence="2 3" key="1">
    <citation type="submission" date="2019-12" db="EMBL/GenBank/DDBJ databases">
        <title>Sequence classification of anaerobic respiratory reductive dehalogenases: First we see many, then we see few.</title>
        <authorList>
            <person name="Molenda O."/>
            <person name="Puentes Jacome L.A."/>
            <person name="Cao X."/>
            <person name="Nesbo C.L."/>
            <person name="Tang S."/>
            <person name="Morson N."/>
            <person name="Patron J."/>
            <person name="Lomheim L."/>
            <person name="Wishart D.S."/>
            <person name="Edwards E.A."/>
        </authorList>
    </citation>
    <scope>NUCLEOTIDE SEQUENCE [LARGE SCALE GENOMIC DNA]</scope>
    <source>
        <strain evidence="2 3">12DCA</strain>
    </source>
</reference>
<dbReference type="RefSeq" id="WP_081652132.1">
    <property type="nucleotide sequence ID" value="NZ_CP046996.1"/>
</dbReference>
<dbReference type="SMART" id="SM00052">
    <property type="entry name" value="EAL"/>
    <property type="match status" value="1"/>
</dbReference>
<dbReference type="InterPro" id="IPR050706">
    <property type="entry name" value="Cyclic-di-GMP_PDE-like"/>
</dbReference>
<dbReference type="AlphaFoldDB" id="A0A857DG99"/>
<dbReference type="EMBL" id="CP046996">
    <property type="protein sequence ID" value="QGZ99265.1"/>
    <property type="molecule type" value="Genomic_DNA"/>
</dbReference>
<dbReference type="InterPro" id="IPR001633">
    <property type="entry name" value="EAL_dom"/>
</dbReference>
<evidence type="ECO:0000313" key="3">
    <source>
        <dbReference type="Proteomes" id="UP000430508"/>
    </source>
</evidence>
<gene>
    <name evidence="2" type="ORF">GQ588_00565</name>
</gene>
<dbReference type="Proteomes" id="UP000430508">
    <property type="component" value="Chromosome"/>
</dbReference>
<sequence length="229" mass="25909">MIITSCQSKNSTCLLDNILSGRIKTEIAFQPIWDLQKMKVFGFEALARWKNLRPDKVFWEAAQNNLVLELETFILAEIRRIGISTKEKTFINVHPSLPDPFFWECLKGQNIILEITESDTICYQALNVLRDLGFILALDDFGTGSATLESLCLVEPEYIKLDKSLIQSKNVVSRDSLITAFVGHATRLNTKVIVEGIENHEQLQAARINGSHYGQGYFLGKPKILFPGY</sequence>
<dbReference type="PROSITE" id="PS50883">
    <property type="entry name" value="EAL"/>
    <property type="match status" value="1"/>
</dbReference>
<proteinExistence type="predicted"/>
<name>A0A857DG99_9FIRM</name>
<dbReference type="PANTHER" id="PTHR33121">
    <property type="entry name" value="CYCLIC DI-GMP PHOSPHODIESTERASE PDEF"/>
    <property type="match status" value="1"/>
</dbReference>
<dbReference type="Pfam" id="PF00563">
    <property type="entry name" value="EAL"/>
    <property type="match status" value="1"/>
</dbReference>
<feature type="domain" description="EAL" evidence="1">
    <location>
        <begin position="8"/>
        <end position="229"/>
    </location>
</feature>
<organism evidence="2 3">
    <name type="scientific">Dehalobacter restrictus</name>
    <dbReference type="NCBI Taxonomy" id="55583"/>
    <lineage>
        <taxon>Bacteria</taxon>
        <taxon>Bacillati</taxon>
        <taxon>Bacillota</taxon>
        <taxon>Clostridia</taxon>
        <taxon>Eubacteriales</taxon>
        <taxon>Desulfitobacteriaceae</taxon>
        <taxon>Dehalobacter</taxon>
    </lineage>
</organism>